<dbReference type="InterPro" id="IPR005000">
    <property type="entry name" value="Aldolase/citrate-lyase_domain"/>
</dbReference>
<comment type="similarity">
    <text evidence="1">Belongs to the HpcH/HpaI aldolase family.</text>
</comment>
<dbReference type="PANTHER" id="PTHR30502">
    <property type="entry name" value="2-KETO-3-DEOXY-L-RHAMNONATE ALDOLASE"/>
    <property type="match status" value="1"/>
</dbReference>
<name>A0AA41QJ98_9HYPH</name>
<dbReference type="Proteomes" id="UP001156140">
    <property type="component" value="Unassembled WGS sequence"/>
</dbReference>
<dbReference type="Gene3D" id="3.20.20.60">
    <property type="entry name" value="Phosphoenolpyruvate-binding domains"/>
    <property type="match status" value="1"/>
</dbReference>
<keyword evidence="3 5" id="KW-0456">Lyase</keyword>
<accession>A0AA41QJ98</accession>
<evidence type="ECO:0000256" key="1">
    <source>
        <dbReference type="ARBA" id="ARBA00005568"/>
    </source>
</evidence>
<proteinExistence type="inferred from homology"/>
<organism evidence="5 6">
    <name type="scientific">Paradevosia shaoguanensis</name>
    <dbReference type="NCBI Taxonomy" id="1335043"/>
    <lineage>
        <taxon>Bacteria</taxon>
        <taxon>Pseudomonadati</taxon>
        <taxon>Pseudomonadota</taxon>
        <taxon>Alphaproteobacteria</taxon>
        <taxon>Hyphomicrobiales</taxon>
        <taxon>Devosiaceae</taxon>
        <taxon>Paradevosia</taxon>
    </lineage>
</organism>
<evidence type="ECO:0000256" key="3">
    <source>
        <dbReference type="ARBA" id="ARBA00023239"/>
    </source>
</evidence>
<dbReference type="GO" id="GO:0046872">
    <property type="term" value="F:metal ion binding"/>
    <property type="evidence" value="ECO:0007669"/>
    <property type="project" value="UniProtKB-KW"/>
</dbReference>
<dbReference type="InterPro" id="IPR050251">
    <property type="entry name" value="HpcH-HpaI_aldolase"/>
</dbReference>
<evidence type="ECO:0000259" key="4">
    <source>
        <dbReference type="Pfam" id="PF03328"/>
    </source>
</evidence>
<dbReference type="InterPro" id="IPR040442">
    <property type="entry name" value="Pyrv_kinase-like_dom_sf"/>
</dbReference>
<comment type="caution">
    <text evidence="5">The sequence shown here is derived from an EMBL/GenBank/DDBJ whole genome shotgun (WGS) entry which is preliminary data.</text>
</comment>
<sequence length="262" mass="27499">MKSIRSRILERSPVIGTFAAIPHPMAVEICALSGHDFLCIDWEHSQIDRGEMENLIRAADVHNVPALVRLPSHAAEHVATVLDAGAAGILVPRVSTAEQARELVAATRYPPLGERGVGPSRASNYGARLSADFLTAKNREICLAVQIETAQALNNIEEIVAVDGIDLFFVGPGDLAVSLGVLGARSTELERAIETIAAAAKAAGRSIGIFVQDAAGAAVWKQRGFSTFIVGSDATTLAGALRGQVIEYGQSPKKAVSGSVEA</sequence>
<evidence type="ECO:0000313" key="5">
    <source>
        <dbReference type="EMBL" id="MCI0125555.1"/>
    </source>
</evidence>
<gene>
    <name evidence="5" type="ORF">ML536_01805</name>
</gene>
<evidence type="ECO:0000313" key="6">
    <source>
        <dbReference type="Proteomes" id="UP001156140"/>
    </source>
</evidence>
<dbReference type="PANTHER" id="PTHR30502:SF0">
    <property type="entry name" value="PHOSPHOENOLPYRUVATE CARBOXYLASE FAMILY PROTEIN"/>
    <property type="match status" value="1"/>
</dbReference>
<dbReference type="EMBL" id="JALAZD010000001">
    <property type="protein sequence ID" value="MCI0125555.1"/>
    <property type="molecule type" value="Genomic_DNA"/>
</dbReference>
<dbReference type="GO" id="GO:0005737">
    <property type="term" value="C:cytoplasm"/>
    <property type="evidence" value="ECO:0007669"/>
    <property type="project" value="TreeGrafter"/>
</dbReference>
<dbReference type="GO" id="GO:0016832">
    <property type="term" value="F:aldehyde-lyase activity"/>
    <property type="evidence" value="ECO:0007669"/>
    <property type="project" value="TreeGrafter"/>
</dbReference>
<dbReference type="InterPro" id="IPR015813">
    <property type="entry name" value="Pyrv/PenolPyrv_kinase-like_dom"/>
</dbReference>
<dbReference type="AlphaFoldDB" id="A0AA41QJ98"/>
<keyword evidence="2" id="KW-0479">Metal-binding</keyword>
<reference evidence="5" key="1">
    <citation type="submission" date="2022-03" db="EMBL/GenBank/DDBJ databases">
        <title>The complete genome sequence of a Methyloterrigena soli.</title>
        <authorList>
            <person name="Zi Z."/>
        </authorList>
    </citation>
    <scope>NUCLEOTIDE SEQUENCE</scope>
    <source>
        <strain evidence="5">M48</strain>
    </source>
</reference>
<dbReference type="RefSeq" id="WP_281734749.1">
    <property type="nucleotide sequence ID" value="NZ_JAKETQ010000001.1"/>
</dbReference>
<dbReference type="SUPFAM" id="SSF51621">
    <property type="entry name" value="Phosphoenolpyruvate/pyruvate domain"/>
    <property type="match status" value="1"/>
</dbReference>
<keyword evidence="6" id="KW-1185">Reference proteome</keyword>
<dbReference type="Pfam" id="PF03328">
    <property type="entry name" value="HpcH_HpaI"/>
    <property type="match status" value="1"/>
</dbReference>
<protein>
    <submittedName>
        <fullName evidence="5">Aldolase/citrate lyase family protein</fullName>
    </submittedName>
</protein>
<evidence type="ECO:0000256" key="2">
    <source>
        <dbReference type="ARBA" id="ARBA00022723"/>
    </source>
</evidence>
<feature type="domain" description="HpcH/HpaI aldolase/citrate lyase" evidence="4">
    <location>
        <begin position="16"/>
        <end position="238"/>
    </location>
</feature>